<keyword evidence="5 10" id="KW-0067">ATP-binding</keyword>
<dbReference type="OMA" id="MRKLQTH"/>
<dbReference type="OrthoDB" id="346907at2759"/>
<dbReference type="STRING" id="7240.B4R206"/>
<comment type="catalytic activity">
    <reaction evidence="8">
        <text>L-seryl-[protein] + ATP = O-phospho-L-seryl-[protein] + ADP + H(+)</text>
        <dbReference type="Rhea" id="RHEA:17989"/>
        <dbReference type="Rhea" id="RHEA-COMP:9863"/>
        <dbReference type="Rhea" id="RHEA-COMP:11604"/>
        <dbReference type="ChEBI" id="CHEBI:15378"/>
        <dbReference type="ChEBI" id="CHEBI:29999"/>
        <dbReference type="ChEBI" id="CHEBI:30616"/>
        <dbReference type="ChEBI" id="CHEBI:83421"/>
        <dbReference type="ChEBI" id="CHEBI:456216"/>
        <dbReference type="EC" id="2.7.11.1"/>
    </reaction>
</comment>
<feature type="cross-link" description="Glycyl lysine isopeptide (Lys-Gly) (interchain with G-Cter in SUMO2)" evidence="11">
    <location>
        <position position="273"/>
    </location>
</feature>
<dbReference type="Proteomes" id="UP000000304">
    <property type="component" value="Chromosome 3R"/>
</dbReference>
<dbReference type="EMBL" id="CM000364">
    <property type="protein sequence ID" value="EDX14063.1"/>
    <property type="molecule type" value="Genomic_DNA"/>
</dbReference>
<evidence type="ECO:0000256" key="8">
    <source>
        <dbReference type="ARBA" id="ARBA00048679"/>
    </source>
</evidence>
<evidence type="ECO:0000256" key="1">
    <source>
        <dbReference type="ARBA" id="ARBA00022527"/>
    </source>
</evidence>
<dbReference type="SMART" id="SM00537">
    <property type="entry name" value="DCX"/>
    <property type="match status" value="1"/>
</dbReference>
<gene>
    <name evidence="14" type="primary">Dsim\GD18379</name>
    <name evidence="14" type="ORF">Dsim_GD18379</name>
</gene>
<dbReference type="SUPFAM" id="SSF89837">
    <property type="entry name" value="Doublecortin (DC)"/>
    <property type="match status" value="1"/>
</dbReference>
<dbReference type="Gene3D" id="1.10.510.10">
    <property type="entry name" value="Transferase(Phosphotransferase) domain 1"/>
    <property type="match status" value="1"/>
</dbReference>
<protein>
    <recommendedName>
        <fullName evidence="6">Doublecortin-like and CAM kinase-like protein</fullName>
    </recommendedName>
</protein>
<keyword evidence="4" id="KW-0418">Kinase</keyword>
<keyword evidence="1" id="KW-0723">Serine/threonine-protein kinase</keyword>
<keyword evidence="15" id="KW-1185">Reference proteome</keyword>
<name>B4R206_DROSI</name>
<feature type="binding site" evidence="10">
    <location>
        <position position="179"/>
    </location>
    <ligand>
        <name>ATP</name>
        <dbReference type="ChEBI" id="CHEBI:30616"/>
    </ligand>
</feature>
<evidence type="ECO:0000256" key="4">
    <source>
        <dbReference type="ARBA" id="ARBA00022777"/>
    </source>
</evidence>
<feature type="active site" description="Proton acceptor" evidence="9">
    <location>
        <position position="271"/>
    </location>
</feature>
<dbReference type="PROSITE" id="PS50309">
    <property type="entry name" value="DC"/>
    <property type="match status" value="1"/>
</dbReference>
<dbReference type="InterPro" id="IPR003533">
    <property type="entry name" value="Doublecortin_dom"/>
</dbReference>
<evidence type="ECO:0000259" key="12">
    <source>
        <dbReference type="PROSITE" id="PS50011"/>
    </source>
</evidence>
<dbReference type="Gene3D" id="3.10.20.230">
    <property type="entry name" value="Doublecortin domain"/>
    <property type="match status" value="1"/>
</dbReference>
<dbReference type="SMR" id="B4R206"/>
<comment type="catalytic activity">
    <reaction evidence="7">
        <text>L-threonyl-[protein] + ATP = O-phospho-L-threonyl-[protein] + ADP + H(+)</text>
        <dbReference type="Rhea" id="RHEA:46608"/>
        <dbReference type="Rhea" id="RHEA-COMP:11060"/>
        <dbReference type="Rhea" id="RHEA-COMP:11605"/>
        <dbReference type="ChEBI" id="CHEBI:15378"/>
        <dbReference type="ChEBI" id="CHEBI:30013"/>
        <dbReference type="ChEBI" id="CHEBI:30616"/>
        <dbReference type="ChEBI" id="CHEBI:61977"/>
        <dbReference type="ChEBI" id="CHEBI:456216"/>
        <dbReference type="EC" id="2.7.11.1"/>
    </reaction>
</comment>
<dbReference type="GO" id="GO:0004674">
    <property type="term" value="F:protein serine/threonine kinase activity"/>
    <property type="evidence" value="ECO:0007669"/>
    <property type="project" value="UniProtKB-KW"/>
</dbReference>
<accession>B4R206</accession>
<dbReference type="Pfam" id="PF03607">
    <property type="entry name" value="DCX"/>
    <property type="match status" value="1"/>
</dbReference>
<reference evidence="14 15" key="1">
    <citation type="journal article" date="2007" name="Nature">
        <title>Evolution of genes and genomes on the Drosophila phylogeny.</title>
        <authorList>
            <consortium name="Drosophila 12 Genomes Consortium"/>
            <person name="Clark A.G."/>
            <person name="Eisen M.B."/>
            <person name="Smith D.R."/>
            <person name="Bergman C.M."/>
            <person name="Oliver B."/>
            <person name="Markow T.A."/>
            <person name="Kaufman T.C."/>
            <person name="Kellis M."/>
            <person name="Gelbart W."/>
            <person name="Iyer V.N."/>
            <person name="Pollard D.A."/>
            <person name="Sackton T.B."/>
            <person name="Larracuente A.M."/>
            <person name="Singh N.D."/>
            <person name="Abad J.P."/>
            <person name="Abt D.N."/>
            <person name="Adryan B."/>
            <person name="Aguade M."/>
            <person name="Akashi H."/>
            <person name="Anderson W.W."/>
            <person name="Aquadro C.F."/>
            <person name="Ardell D.H."/>
            <person name="Arguello R."/>
            <person name="Artieri C.G."/>
            <person name="Barbash D.A."/>
            <person name="Barker D."/>
            <person name="Barsanti P."/>
            <person name="Batterham P."/>
            <person name="Batzoglou S."/>
            <person name="Begun D."/>
            <person name="Bhutkar A."/>
            <person name="Blanco E."/>
            <person name="Bosak S.A."/>
            <person name="Bradley R.K."/>
            <person name="Brand A.D."/>
            <person name="Brent M.R."/>
            <person name="Brooks A.N."/>
            <person name="Brown R.H."/>
            <person name="Butlin R.K."/>
            <person name="Caggese C."/>
            <person name="Calvi B.R."/>
            <person name="Bernardo de Carvalho A."/>
            <person name="Caspi A."/>
            <person name="Castrezana S."/>
            <person name="Celniker S.E."/>
            <person name="Chang J.L."/>
            <person name="Chapple C."/>
            <person name="Chatterji S."/>
            <person name="Chinwalla A."/>
            <person name="Civetta A."/>
            <person name="Clifton S.W."/>
            <person name="Comeron J.M."/>
            <person name="Costello J.C."/>
            <person name="Coyne J.A."/>
            <person name="Daub J."/>
            <person name="David R.G."/>
            <person name="Delcher A.L."/>
            <person name="Delehaunty K."/>
            <person name="Do C.B."/>
            <person name="Ebling H."/>
            <person name="Edwards K."/>
            <person name="Eickbush T."/>
            <person name="Evans J.D."/>
            <person name="Filipski A."/>
            <person name="Findeiss S."/>
            <person name="Freyhult E."/>
            <person name="Fulton L."/>
            <person name="Fulton R."/>
            <person name="Garcia A.C."/>
            <person name="Gardiner A."/>
            <person name="Garfield D.A."/>
            <person name="Garvin B.E."/>
            <person name="Gibson G."/>
            <person name="Gilbert D."/>
            <person name="Gnerre S."/>
            <person name="Godfrey J."/>
            <person name="Good R."/>
            <person name="Gotea V."/>
            <person name="Gravely B."/>
            <person name="Greenberg A.J."/>
            <person name="Griffiths-Jones S."/>
            <person name="Gross S."/>
            <person name="Guigo R."/>
            <person name="Gustafson E.A."/>
            <person name="Haerty W."/>
            <person name="Hahn M.W."/>
            <person name="Halligan D.L."/>
            <person name="Halpern A.L."/>
            <person name="Halter G.M."/>
            <person name="Han M.V."/>
            <person name="Heger A."/>
            <person name="Hillier L."/>
            <person name="Hinrichs A.S."/>
            <person name="Holmes I."/>
            <person name="Hoskins R.A."/>
            <person name="Hubisz M.J."/>
            <person name="Hultmark D."/>
            <person name="Huntley M.A."/>
            <person name="Jaffe D.B."/>
            <person name="Jagadeeshan S."/>
            <person name="Jeck W.R."/>
            <person name="Johnson J."/>
            <person name="Jones C.D."/>
            <person name="Jordan W.C."/>
            <person name="Karpen G.H."/>
            <person name="Kataoka E."/>
            <person name="Keightley P.D."/>
            <person name="Kheradpour P."/>
            <person name="Kirkness E.F."/>
            <person name="Koerich L.B."/>
            <person name="Kristiansen K."/>
            <person name="Kudrna D."/>
            <person name="Kulathinal R.J."/>
            <person name="Kumar S."/>
            <person name="Kwok R."/>
            <person name="Lander E."/>
            <person name="Langley C.H."/>
            <person name="Lapoint R."/>
            <person name="Lazzaro B.P."/>
            <person name="Lee S.J."/>
            <person name="Levesque L."/>
            <person name="Li R."/>
            <person name="Lin C.F."/>
            <person name="Lin M.F."/>
            <person name="Lindblad-Toh K."/>
            <person name="Llopart A."/>
            <person name="Long M."/>
            <person name="Low L."/>
            <person name="Lozovsky E."/>
            <person name="Lu J."/>
            <person name="Luo M."/>
            <person name="Machado C.A."/>
            <person name="Makalowski W."/>
            <person name="Marzo M."/>
            <person name="Matsuda M."/>
            <person name="Matzkin L."/>
            <person name="McAllister B."/>
            <person name="McBride C.S."/>
            <person name="McKernan B."/>
            <person name="McKernan K."/>
            <person name="Mendez-Lago M."/>
            <person name="Minx P."/>
            <person name="Mollenhauer M.U."/>
            <person name="Montooth K."/>
            <person name="Mount S.M."/>
            <person name="Mu X."/>
            <person name="Myers E."/>
            <person name="Negre B."/>
            <person name="Newfeld S."/>
            <person name="Nielsen R."/>
            <person name="Noor M.A."/>
            <person name="O'Grady P."/>
            <person name="Pachter L."/>
            <person name="Papaceit M."/>
            <person name="Parisi M.J."/>
            <person name="Parisi M."/>
            <person name="Parts L."/>
            <person name="Pedersen J.S."/>
            <person name="Pesole G."/>
            <person name="Phillippy A.M."/>
            <person name="Ponting C.P."/>
            <person name="Pop M."/>
            <person name="Porcelli D."/>
            <person name="Powell J.R."/>
            <person name="Prohaska S."/>
            <person name="Pruitt K."/>
            <person name="Puig M."/>
            <person name="Quesneville H."/>
            <person name="Ram K.R."/>
            <person name="Rand D."/>
            <person name="Rasmussen M.D."/>
            <person name="Reed L.K."/>
            <person name="Reenan R."/>
            <person name="Reily A."/>
            <person name="Remington K.A."/>
            <person name="Rieger T.T."/>
            <person name="Ritchie M.G."/>
            <person name="Robin C."/>
            <person name="Rogers Y.H."/>
            <person name="Rohde C."/>
            <person name="Rozas J."/>
            <person name="Rubenfield M.J."/>
            <person name="Ruiz A."/>
            <person name="Russo S."/>
            <person name="Salzberg S.L."/>
            <person name="Sanchez-Gracia A."/>
            <person name="Saranga D.J."/>
            <person name="Sato H."/>
            <person name="Schaeffer S.W."/>
            <person name="Schatz M.C."/>
            <person name="Schlenke T."/>
            <person name="Schwartz R."/>
            <person name="Segarra C."/>
            <person name="Singh R.S."/>
            <person name="Sirot L."/>
            <person name="Sirota M."/>
            <person name="Sisneros N.B."/>
            <person name="Smith C.D."/>
            <person name="Smith T.F."/>
            <person name="Spieth J."/>
            <person name="Stage D.E."/>
            <person name="Stark A."/>
            <person name="Stephan W."/>
            <person name="Strausberg R.L."/>
            <person name="Strempel S."/>
            <person name="Sturgill D."/>
            <person name="Sutton G."/>
            <person name="Sutton G.G."/>
            <person name="Tao W."/>
            <person name="Teichmann S."/>
            <person name="Tobari Y.N."/>
            <person name="Tomimura Y."/>
            <person name="Tsolas J.M."/>
            <person name="Valente V.L."/>
            <person name="Venter E."/>
            <person name="Venter J.C."/>
            <person name="Vicario S."/>
            <person name="Vieira F.G."/>
            <person name="Vilella A.J."/>
            <person name="Villasante A."/>
            <person name="Walenz B."/>
            <person name="Wang J."/>
            <person name="Wasserman M."/>
            <person name="Watts T."/>
            <person name="Wilson D."/>
            <person name="Wilson R.K."/>
            <person name="Wing R.A."/>
            <person name="Wolfner M.F."/>
            <person name="Wong A."/>
            <person name="Wong G.K."/>
            <person name="Wu C.I."/>
            <person name="Wu G."/>
            <person name="Yamamoto D."/>
            <person name="Yang H.P."/>
            <person name="Yang S.P."/>
            <person name="Yorke J.A."/>
            <person name="Yoshida K."/>
            <person name="Zdobnov E."/>
            <person name="Zhang P."/>
            <person name="Zhang Y."/>
            <person name="Zimin A.V."/>
            <person name="Baldwin J."/>
            <person name="Abdouelleil A."/>
            <person name="Abdulkadir J."/>
            <person name="Abebe A."/>
            <person name="Abera B."/>
            <person name="Abreu J."/>
            <person name="Acer S.C."/>
            <person name="Aftuck L."/>
            <person name="Alexander A."/>
            <person name="An P."/>
            <person name="Anderson E."/>
            <person name="Anderson S."/>
            <person name="Arachi H."/>
            <person name="Azer M."/>
            <person name="Bachantsang P."/>
            <person name="Barry A."/>
            <person name="Bayul T."/>
            <person name="Berlin A."/>
            <person name="Bessette D."/>
            <person name="Bloom T."/>
            <person name="Blye J."/>
            <person name="Boguslavskiy L."/>
            <person name="Bonnet C."/>
            <person name="Boukhgalter B."/>
            <person name="Bourzgui I."/>
            <person name="Brown A."/>
            <person name="Cahill P."/>
            <person name="Channer S."/>
            <person name="Cheshatsang Y."/>
            <person name="Chuda L."/>
            <person name="Citroen M."/>
            <person name="Collymore A."/>
            <person name="Cooke P."/>
            <person name="Costello M."/>
            <person name="D'Aco K."/>
            <person name="Daza R."/>
            <person name="De Haan G."/>
            <person name="DeGray S."/>
            <person name="DeMaso C."/>
            <person name="Dhargay N."/>
            <person name="Dooley K."/>
            <person name="Dooley E."/>
            <person name="Doricent M."/>
            <person name="Dorje P."/>
            <person name="Dorjee K."/>
            <person name="Dupes A."/>
            <person name="Elong R."/>
            <person name="Falk J."/>
            <person name="Farina A."/>
            <person name="Faro S."/>
            <person name="Ferguson D."/>
            <person name="Fisher S."/>
            <person name="Foley C.D."/>
            <person name="Franke A."/>
            <person name="Friedrich D."/>
            <person name="Gadbois L."/>
            <person name="Gearin G."/>
            <person name="Gearin C.R."/>
            <person name="Giannoukos G."/>
            <person name="Goode T."/>
            <person name="Graham J."/>
            <person name="Grandbois E."/>
            <person name="Grewal S."/>
            <person name="Gyaltsen K."/>
            <person name="Hafez N."/>
            <person name="Hagos B."/>
            <person name="Hall J."/>
            <person name="Henson C."/>
            <person name="Hollinger A."/>
            <person name="Honan T."/>
            <person name="Huard M.D."/>
            <person name="Hughes L."/>
            <person name="Hurhula B."/>
            <person name="Husby M.E."/>
            <person name="Kamat A."/>
            <person name="Kanga B."/>
            <person name="Kashin S."/>
            <person name="Khazanovich D."/>
            <person name="Kisner P."/>
            <person name="Lance K."/>
            <person name="Lara M."/>
            <person name="Lee W."/>
            <person name="Lennon N."/>
            <person name="Letendre F."/>
            <person name="LeVine R."/>
            <person name="Lipovsky A."/>
            <person name="Liu X."/>
            <person name="Liu J."/>
            <person name="Liu S."/>
            <person name="Lokyitsang T."/>
            <person name="Lokyitsang Y."/>
            <person name="Lubonja R."/>
            <person name="Lui A."/>
            <person name="MacDonald P."/>
            <person name="Magnisalis V."/>
            <person name="Maru K."/>
            <person name="Matthews C."/>
            <person name="McCusker W."/>
            <person name="McDonough S."/>
            <person name="Mehta T."/>
            <person name="Meldrim J."/>
            <person name="Meneus L."/>
            <person name="Mihai O."/>
            <person name="Mihalev A."/>
            <person name="Mihova T."/>
            <person name="Mittelman R."/>
            <person name="Mlenga V."/>
            <person name="Montmayeur A."/>
            <person name="Mulrain L."/>
            <person name="Navidi A."/>
            <person name="Naylor J."/>
            <person name="Negash T."/>
            <person name="Nguyen T."/>
            <person name="Nguyen N."/>
            <person name="Nicol R."/>
            <person name="Norbu C."/>
            <person name="Norbu N."/>
            <person name="Novod N."/>
            <person name="O'Neill B."/>
            <person name="Osman S."/>
            <person name="Markiewicz E."/>
            <person name="Oyono O.L."/>
            <person name="Patti C."/>
            <person name="Phunkhang P."/>
            <person name="Pierre F."/>
            <person name="Priest M."/>
            <person name="Raghuraman S."/>
            <person name="Rege F."/>
            <person name="Reyes R."/>
            <person name="Rise C."/>
            <person name="Rogov P."/>
            <person name="Ross K."/>
            <person name="Ryan E."/>
            <person name="Settipalli S."/>
            <person name="Shea T."/>
            <person name="Sherpa N."/>
            <person name="Shi L."/>
            <person name="Shih D."/>
            <person name="Sparrow T."/>
            <person name="Spaulding J."/>
            <person name="Stalker J."/>
            <person name="Stange-Thomann N."/>
            <person name="Stavropoulos S."/>
            <person name="Stone C."/>
            <person name="Strader C."/>
            <person name="Tesfaye S."/>
            <person name="Thomson T."/>
            <person name="Thoulutsang Y."/>
            <person name="Thoulutsang D."/>
            <person name="Topham K."/>
            <person name="Topping I."/>
            <person name="Tsamla T."/>
            <person name="Vassiliev H."/>
            <person name="Vo A."/>
            <person name="Wangchuk T."/>
            <person name="Wangdi T."/>
            <person name="Weiand M."/>
            <person name="Wilkinson J."/>
            <person name="Wilson A."/>
            <person name="Yadav S."/>
            <person name="Young G."/>
            <person name="Yu Q."/>
            <person name="Zembek L."/>
            <person name="Zhong D."/>
            <person name="Zimmer A."/>
            <person name="Zwirko Z."/>
            <person name="Jaffe D.B."/>
            <person name="Alvarez P."/>
            <person name="Brockman W."/>
            <person name="Butler J."/>
            <person name="Chin C."/>
            <person name="Gnerre S."/>
            <person name="Grabherr M."/>
            <person name="Kleber M."/>
            <person name="Mauceli E."/>
            <person name="MacCallum I."/>
        </authorList>
    </citation>
    <scope>NUCLEOTIDE SEQUENCE [LARGE SCALE GENOMIC DNA]</scope>
    <source>
        <strain evidence="15">white501</strain>
    </source>
</reference>
<dbReference type="Bgee" id="FBgn0189906">
    <property type="expression patterns" value="Expressed in male reproductive system and 2 other cell types or tissues"/>
</dbReference>
<evidence type="ECO:0000256" key="11">
    <source>
        <dbReference type="PIRSR" id="PIRSR630616-3"/>
    </source>
</evidence>
<dbReference type="InterPro" id="IPR036572">
    <property type="entry name" value="Doublecortin_dom_sf"/>
</dbReference>
<dbReference type="PANTHER" id="PTHR24350">
    <property type="entry name" value="SERINE/THREONINE-PROTEIN KINASE IAL-RELATED"/>
    <property type="match status" value="1"/>
</dbReference>
<dbReference type="GO" id="GO:0035556">
    <property type="term" value="P:intracellular signal transduction"/>
    <property type="evidence" value="ECO:0007669"/>
    <property type="project" value="InterPro"/>
</dbReference>
<feature type="domain" description="Protein kinase" evidence="12">
    <location>
        <begin position="150"/>
        <end position="410"/>
    </location>
</feature>
<evidence type="ECO:0000256" key="5">
    <source>
        <dbReference type="ARBA" id="ARBA00022840"/>
    </source>
</evidence>
<evidence type="ECO:0000259" key="13">
    <source>
        <dbReference type="PROSITE" id="PS50309"/>
    </source>
</evidence>
<feature type="domain" description="Doublecortin" evidence="13">
    <location>
        <begin position="22"/>
        <end position="108"/>
    </location>
</feature>
<dbReference type="GO" id="GO:0045792">
    <property type="term" value="P:negative regulation of cell size"/>
    <property type="evidence" value="ECO:0007669"/>
    <property type="project" value="EnsemblMetazoa"/>
</dbReference>
<keyword evidence="2" id="KW-0808">Transferase</keyword>
<dbReference type="HOGENOM" id="CLU_666102_0_0_1"/>
<dbReference type="InterPro" id="IPR030616">
    <property type="entry name" value="Aur-like"/>
</dbReference>
<organism evidence="14 15">
    <name type="scientific">Drosophila simulans</name>
    <name type="common">Fruit fly</name>
    <dbReference type="NCBI Taxonomy" id="7240"/>
    <lineage>
        <taxon>Eukaryota</taxon>
        <taxon>Metazoa</taxon>
        <taxon>Ecdysozoa</taxon>
        <taxon>Arthropoda</taxon>
        <taxon>Hexapoda</taxon>
        <taxon>Insecta</taxon>
        <taxon>Pterygota</taxon>
        <taxon>Neoptera</taxon>
        <taxon>Endopterygota</taxon>
        <taxon>Diptera</taxon>
        <taxon>Brachycera</taxon>
        <taxon>Muscomorpha</taxon>
        <taxon>Ephydroidea</taxon>
        <taxon>Drosophilidae</taxon>
        <taxon>Drosophila</taxon>
        <taxon>Sophophora</taxon>
    </lineage>
</organism>
<sequence length="412" mass="46917">MSDQFTCSASRGVGPPLHKKALRVCFLRNGDRHFKGVNMVVSQARFKDIPALLQEVTDSLKRHVVLRSAIANFRRTDGSHLRSLSCFSETDIVICCCKNEEVVSVNYSINKDFQRMVDSCQRWRQRRSDSGTLECMKSLDLPEAIQLYIESHIEPVVQNTRTLIYRGKTRASQTKCIVKMVNKQTQSNDCGDTYMEAEVLRQLQSHPNIIELMYTVEDERYMYLVLEYLDCDMQEVIQQLGILSEACARSVMRCTVSALAHMHQLQVIHRDIKPENLRVCFTSDQWNFKMVKVANFGLATHYRGSKLNVRCGTPCYMAPEMIAMLGYDYQVDSWSLGVTLFYMLCGKMPFATACENEKKVYAAIMSGGPTYPKDMKSVMSPEATQLIDGLLVSDPSYRVPIADLGQYQFLAL</sequence>
<evidence type="ECO:0000313" key="15">
    <source>
        <dbReference type="Proteomes" id="UP000000304"/>
    </source>
</evidence>
<keyword evidence="3 10" id="KW-0547">Nucleotide-binding</keyword>
<evidence type="ECO:0000256" key="6">
    <source>
        <dbReference type="ARBA" id="ARBA00031092"/>
    </source>
</evidence>
<evidence type="ECO:0000256" key="7">
    <source>
        <dbReference type="ARBA" id="ARBA00047899"/>
    </source>
</evidence>
<dbReference type="GO" id="GO:0005524">
    <property type="term" value="F:ATP binding"/>
    <property type="evidence" value="ECO:0007669"/>
    <property type="project" value="UniProtKB-KW"/>
</dbReference>
<dbReference type="PhylomeDB" id="B4R206"/>
<proteinExistence type="predicted"/>
<evidence type="ECO:0000256" key="9">
    <source>
        <dbReference type="PIRSR" id="PIRSR630616-1"/>
    </source>
</evidence>
<dbReference type="PROSITE" id="PS50011">
    <property type="entry name" value="PROTEIN_KINASE_DOM"/>
    <property type="match status" value="1"/>
</dbReference>
<dbReference type="SMART" id="SM00220">
    <property type="entry name" value="S_TKc"/>
    <property type="match status" value="1"/>
</dbReference>
<dbReference type="Pfam" id="PF00069">
    <property type="entry name" value="Pkinase"/>
    <property type="match status" value="1"/>
</dbReference>
<evidence type="ECO:0000256" key="2">
    <source>
        <dbReference type="ARBA" id="ARBA00022679"/>
    </source>
</evidence>
<dbReference type="GO" id="GO:0007030">
    <property type="term" value="P:Golgi organization"/>
    <property type="evidence" value="ECO:0007669"/>
    <property type="project" value="EnsemblMetazoa"/>
</dbReference>
<feature type="binding site" evidence="10">
    <location>
        <begin position="275"/>
        <end position="276"/>
    </location>
    <ligand>
        <name>ATP</name>
        <dbReference type="ChEBI" id="CHEBI:30616"/>
    </ligand>
</feature>
<evidence type="ECO:0000256" key="10">
    <source>
        <dbReference type="PIRSR" id="PIRSR630616-2"/>
    </source>
</evidence>
<evidence type="ECO:0000313" key="14">
    <source>
        <dbReference type="EMBL" id="EDX14063.1"/>
    </source>
</evidence>
<dbReference type="KEGG" id="dsi:Dsimw501_GD18379"/>
<dbReference type="SUPFAM" id="SSF56112">
    <property type="entry name" value="Protein kinase-like (PK-like)"/>
    <property type="match status" value="1"/>
</dbReference>
<dbReference type="InterPro" id="IPR000719">
    <property type="entry name" value="Prot_kinase_dom"/>
</dbReference>
<dbReference type="AlphaFoldDB" id="B4R206"/>
<dbReference type="InterPro" id="IPR011009">
    <property type="entry name" value="Kinase-like_dom_sf"/>
</dbReference>
<evidence type="ECO:0000256" key="3">
    <source>
        <dbReference type="ARBA" id="ARBA00022741"/>
    </source>
</evidence>